<dbReference type="AlphaFoldDB" id="A0A1I7IT79"/>
<evidence type="ECO:0000313" key="9">
    <source>
        <dbReference type="Proteomes" id="UP000199138"/>
    </source>
</evidence>
<dbReference type="Pfam" id="PF01475">
    <property type="entry name" value="FUR"/>
    <property type="match status" value="1"/>
</dbReference>
<keyword evidence="6" id="KW-0804">Transcription</keyword>
<keyword evidence="2" id="KW-0678">Repressor</keyword>
<gene>
    <name evidence="8" type="ORF">SAMN05216480_12131</name>
</gene>
<reference evidence="9" key="1">
    <citation type="submission" date="2016-10" db="EMBL/GenBank/DDBJ databases">
        <authorList>
            <person name="Varghese N."/>
            <person name="Submissions S."/>
        </authorList>
    </citation>
    <scope>NUCLEOTIDE SEQUENCE [LARGE SCALE GENOMIC DNA]</scope>
    <source>
        <strain evidence="9">CGMCC 1.12333</strain>
    </source>
</reference>
<keyword evidence="4" id="KW-0805">Transcription regulation</keyword>
<keyword evidence="7" id="KW-0479">Metal-binding</keyword>
<feature type="binding site" evidence="7">
    <location>
        <position position="85"/>
    </location>
    <ligand>
        <name>Zn(2+)</name>
        <dbReference type="ChEBI" id="CHEBI:29105"/>
    </ligand>
</feature>
<sequence length="125" mass="14178">MRNTIAKTEIQKLLNHSDVALSPSEIETQLHGLCNRVTVYRVLERLEKEGFVHKFTNVDGVLKYAVCQDCDTNHIHHHNHAHFNCTKCGDVTCLETVEPKFEVPVNYEVAEINFTLSGICPKCAK</sequence>
<dbReference type="InterPro" id="IPR002481">
    <property type="entry name" value="FUR"/>
</dbReference>
<feature type="binding site" evidence="7">
    <location>
        <position position="88"/>
    </location>
    <ligand>
        <name>Zn(2+)</name>
        <dbReference type="ChEBI" id="CHEBI:29105"/>
    </ligand>
</feature>
<dbReference type="SUPFAM" id="SSF46785">
    <property type="entry name" value="Winged helix' DNA-binding domain"/>
    <property type="match status" value="1"/>
</dbReference>
<evidence type="ECO:0000256" key="5">
    <source>
        <dbReference type="ARBA" id="ARBA00023125"/>
    </source>
</evidence>
<dbReference type="STRING" id="1224947.SAMN05216480_12131"/>
<evidence type="ECO:0000256" key="7">
    <source>
        <dbReference type="PIRSR" id="PIRSR602481-1"/>
    </source>
</evidence>
<evidence type="ECO:0000256" key="2">
    <source>
        <dbReference type="ARBA" id="ARBA00022491"/>
    </source>
</evidence>
<dbReference type="GO" id="GO:0000976">
    <property type="term" value="F:transcription cis-regulatory region binding"/>
    <property type="evidence" value="ECO:0007669"/>
    <property type="project" value="TreeGrafter"/>
</dbReference>
<evidence type="ECO:0000313" key="8">
    <source>
        <dbReference type="EMBL" id="SFU76091.1"/>
    </source>
</evidence>
<keyword evidence="5" id="KW-0238">DNA-binding</keyword>
<feature type="binding site" evidence="7">
    <location>
        <position position="120"/>
    </location>
    <ligand>
        <name>Zn(2+)</name>
        <dbReference type="ChEBI" id="CHEBI:29105"/>
    </ligand>
</feature>
<evidence type="ECO:0000256" key="4">
    <source>
        <dbReference type="ARBA" id="ARBA00023015"/>
    </source>
</evidence>
<dbReference type="Gene3D" id="3.30.1490.190">
    <property type="match status" value="1"/>
</dbReference>
<dbReference type="GO" id="GO:0008270">
    <property type="term" value="F:zinc ion binding"/>
    <property type="evidence" value="ECO:0007669"/>
    <property type="project" value="TreeGrafter"/>
</dbReference>
<dbReference type="OrthoDB" id="594893at2"/>
<dbReference type="RefSeq" id="WP_093026497.1">
    <property type="nucleotide sequence ID" value="NZ_FPBK01000021.1"/>
</dbReference>
<comment type="cofactor">
    <cofactor evidence="7">
        <name>Zn(2+)</name>
        <dbReference type="ChEBI" id="CHEBI:29105"/>
    </cofactor>
    <text evidence="7">Binds 1 zinc ion per subunit.</text>
</comment>
<organism evidence="8 9">
    <name type="scientific">Pustulibacterium marinum</name>
    <dbReference type="NCBI Taxonomy" id="1224947"/>
    <lineage>
        <taxon>Bacteria</taxon>
        <taxon>Pseudomonadati</taxon>
        <taxon>Bacteroidota</taxon>
        <taxon>Flavobacteriia</taxon>
        <taxon>Flavobacteriales</taxon>
        <taxon>Flavobacteriaceae</taxon>
        <taxon>Pustulibacterium</taxon>
    </lineage>
</organism>
<feature type="binding site" evidence="7">
    <location>
        <position position="123"/>
    </location>
    <ligand>
        <name>Zn(2+)</name>
        <dbReference type="ChEBI" id="CHEBI:29105"/>
    </ligand>
</feature>
<evidence type="ECO:0000256" key="6">
    <source>
        <dbReference type="ARBA" id="ARBA00023163"/>
    </source>
</evidence>
<dbReference type="GO" id="GO:1900376">
    <property type="term" value="P:regulation of secondary metabolite biosynthetic process"/>
    <property type="evidence" value="ECO:0007669"/>
    <property type="project" value="TreeGrafter"/>
</dbReference>
<dbReference type="GO" id="GO:0003700">
    <property type="term" value="F:DNA-binding transcription factor activity"/>
    <property type="evidence" value="ECO:0007669"/>
    <property type="project" value="InterPro"/>
</dbReference>
<dbReference type="Gene3D" id="1.10.10.10">
    <property type="entry name" value="Winged helix-like DNA-binding domain superfamily/Winged helix DNA-binding domain"/>
    <property type="match status" value="1"/>
</dbReference>
<dbReference type="GO" id="GO:0045892">
    <property type="term" value="P:negative regulation of DNA-templated transcription"/>
    <property type="evidence" value="ECO:0007669"/>
    <property type="project" value="TreeGrafter"/>
</dbReference>
<dbReference type="Proteomes" id="UP000199138">
    <property type="component" value="Unassembled WGS sequence"/>
</dbReference>
<comment type="similarity">
    <text evidence="1">Belongs to the Fur family.</text>
</comment>
<accession>A0A1I7IT79</accession>
<dbReference type="InterPro" id="IPR036388">
    <property type="entry name" value="WH-like_DNA-bd_sf"/>
</dbReference>
<dbReference type="PANTHER" id="PTHR33202:SF7">
    <property type="entry name" value="FERRIC UPTAKE REGULATION PROTEIN"/>
    <property type="match status" value="1"/>
</dbReference>
<name>A0A1I7IT79_9FLAO</name>
<keyword evidence="3 7" id="KW-0862">Zinc</keyword>
<proteinExistence type="inferred from homology"/>
<dbReference type="EMBL" id="FPBK01000021">
    <property type="protein sequence ID" value="SFU76091.1"/>
    <property type="molecule type" value="Genomic_DNA"/>
</dbReference>
<protein>
    <submittedName>
        <fullName evidence="8">Fur family transcriptional regulator, ferric uptake regulator</fullName>
    </submittedName>
</protein>
<evidence type="ECO:0000256" key="1">
    <source>
        <dbReference type="ARBA" id="ARBA00007957"/>
    </source>
</evidence>
<evidence type="ECO:0000256" key="3">
    <source>
        <dbReference type="ARBA" id="ARBA00022833"/>
    </source>
</evidence>
<dbReference type="InterPro" id="IPR043135">
    <property type="entry name" value="Fur_C"/>
</dbReference>
<keyword evidence="9" id="KW-1185">Reference proteome</keyword>
<dbReference type="InterPro" id="IPR036390">
    <property type="entry name" value="WH_DNA-bd_sf"/>
</dbReference>
<dbReference type="PANTHER" id="PTHR33202">
    <property type="entry name" value="ZINC UPTAKE REGULATION PROTEIN"/>
    <property type="match status" value="1"/>
</dbReference>